<accession>A0ABQ7AR13</accession>
<evidence type="ECO:0000256" key="1">
    <source>
        <dbReference type="SAM" id="MobiDB-lite"/>
    </source>
</evidence>
<reference evidence="3 4" key="1">
    <citation type="journal article" date="2020" name="BMC Genomics">
        <title>Intraspecific diversification of the crop wild relative Brassica cretica Lam. using demographic model selection.</title>
        <authorList>
            <person name="Kioukis A."/>
            <person name="Michalopoulou V.A."/>
            <person name="Briers L."/>
            <person name="Pirintsos S."/>
            <person name="Studholme D.J."/>
            <person name="Pavlidis P."/>
            <person name="Sarris P.F."/>
        </authorList>
    </citation>
    <scope>NUCLEOTIDE SEQUENCE [LARGE SCALE GENOMIC DNA]</scope>
    <source>
        <strain evidence="4">cv. PFS-1207/04</strain>
    </source>
</reference>
<keyword evidence="2" id="KW-0472">Membrane</keyword>
<name>A0ABQ7AR13_BRACR</name>
<keyword evidence="4" id="KW-1185">Reference proteome</keyword>
<gene>
    <name evidence="3" type="ORF">DY000_02060915</name>
</gene>
<keyword evidence="2" id="KW-1133">Transmembrane helix</keyword>
<keyword evidence="2" id="KW-0812">Transmembrane</keyword>
<evidence type="ECO:0000313" key="3">
    <source>
        <dbReference type="EMBL" id="KAF3516438.1"/>
    </source>
</evidence>
<evidence type="ECO:0000256" key="2">
    <source>
        <dbReference type="SAM" id="Phobius"/>
    </source>
</evidence>
<feature type="transmembrane region" description="Helical" evidence="2">
    <location>
        <begin position="96"/>
        <end position="122"/>
    </location>
</feature>
<protein>
    <submittedName>
        <fullName evidence="3">Uncharacterized protein</fullName>
    </submittedName>
</protein>
<proteinExistence type="predicted"/>
<feature type="region of interest" description="Disordered" evidence="1">
    <location>
        <begin position="20"/>
        <end position="44"/>
    </location>
</feature>
<dbReference type="EMBL" id="QGKV02001556">
    <property type="protein sequence ID" value="KAF3516438.1"/>
    <property type="molecule type" value="Genomic_DNA"/>
</dbReference>
<comment type="caution">
    <text evidence="3">The sequence shown here is derived from an EMBL/GenBank/DDBJ whole genome shotgun (WGS) entry which is preliminary data.</text>
</comment>
<evidence type="ECO:0000313" key="4">
    <source>
        <dbReference type="Proteomes" id="UP000266723"/>
    </source>
</evidence>
<feature type="compositionally biased region" description="Basic and acidic residues" evidence="1">
    <location>
        <begin position="20"/>
        <end position="40"/>
    </location>
</feature>
<sequence>MLEASQYTWHCHQIYPQKDIEDQPDKHDNRDSSEARESKHLVHSRMHRVEQEELGLEIRKLCPMLILRQMPKQLNPVFSLSLFHNSTSFRLHDSTLVVILHAGVWSIFLSIFLAGLAALTFAEATEPELTSGAFPPSADSTQYKQDIIPTCKARINTSKEAPLEAAL</sequence>
<dbReference type="Proteomes" id="UP000266723">
    <property type="component" value="Unassembled WGS sequence"/>
</dbReference>
<organism evidence="3 4">
    <name type="scientific">Brassica cretica</name>
    <name type="common">Mustard</name>
    <dbReference type="NCBI Taxonomy" id="69181"/>
    <lineage>
        <taxon>Eukaryota</taxon>
        <taxon>Viridiplantae</taxon>
        <taxon>Streptophyta</taxon>
        <taxon>Embryophyta</taxon>
        <taxon>Tracheophyta</taxon>
        <taxon>Spermatophyta</taxon>
        <taxon>Magnoliopsida</taxon>
        <taxon>eudicotyledons</taxon>
        <taxon>Gunneridae</taxon>
        <taxon>Pentapetalae</taxon>
        <taxon>rosids</taxon>
        <taxon>malvids</taxon>
        <taxon>Brassicales</taxon>
        <taxon>Brassicaceae</taxon>
        <taxon>Brassiceae</taxon>
        <taxon>Brassica</taxon>
    </lineage>
</organism>